<protein>
    <submittedName>
        <fullName evidence="5">Copper-binding protein</fullName>
    </submittedName>
</protein>
<sequence length="168" mass="18289">MKKINTWLLAGLLTAGFSGASFASTDDDAHSDGHVMEGHEGHKMSAVGMPAEKGAEANKTITVHMMDTMKFNFSNLDIEEGDIVKFVVMNKGQIPHEFGIGSVEEQVAHRKMMQAMPGMKHEDGSTVSVEPGKTKELVWQFMGESTAQFACNVPGHFEAGMHAEVELH</sequence>
<evidence type="ECO:0000313" key="6">
    <source>
        <dbReference type="Proteomes" id="UP000245539"/>
    </source>
</evidence>
<dbReference type="CDD" id="cd04211">
    <property type="entry name" value="Cupredoxin_like_2"/>
    <property type="match status" value="1"/>
</dbReference>
<keyword evidence="6" id="KW-1185">Reference proteome</keyword>
<feature type="domain" description="Blue (type 1) copper" evidence="4">
    <location>
        <begin position="64"/>
        <end position="167"/>
    </location>
</feature>
<keyword evidence="1" id="KW-0479">Metal-binding</keyword>
<dbReference type="InterPro" id="IPR000923">
    <property type="entry name" value="BlueCu_1"/>
</dbReference>
<keyword evidence="3" id="KW-0732">Signal</keyword>
<evidence type="ECO:0000256" key="2">
    <source>
        <dbReference type="ARBA" id="ARBA00023008"/>
    </source>
</evidence>
<feature type="signal peptide" evidence="3">
    <location>
        <begin position="1"/>
        <end position="23"/>
    </location>
</feature>
<dbReference type="Pfam" id="PF00127">
    <property type="entry name" value="Copper-bind"/>
    <property type="match status" value="1"/>
</dbReference>
<dbReference type="SUPFAM" id="SSF49503">
    <property type="entry name" value="Cupredoxins"/>
    <property type="match status" value="1"/>
</dbReference>
<dbReference type="EMBL" id="QGKM01000073">
    <property type="protein sequence ID" value="PWQ92905.1"/>
    <property type="molecule type" value="Genomic_DNA"/>
</dbReference>
<reference evidence="5 6" key="1">
    <citation type="submission" date="2018-05" db="EMBL/GenBank/DDBJ databases">
        <title>Leucothrix arctica sp. nov., isolated from Arctic seawater.</title>
        <authorList>
            <person name="Choi A."/>
            <person name="Baek K."/>
        </authorList>
    </citation>
    <scope>NUCLEOTIDE SEQUENCE [LARGE SCALE GENOMIC DNA]</scope>
    <source>
        <strain evidence="5 6">JCM 18388</strain>
    </source>
</reference>
<dbReference type="OrthoDB" id="9816061at2"/>
<dbReference type="Gene3D" id="2.60.40.420">
    <property type="entry name" value="Cupredoxins - blue copper proteins"/>
    <property type="match status" value="1"/>
</dbReference>
<accession>A0A317C2P4</accession>
<organism evidence="5 6">
    <name type="scientific">Leucothrix pacifica</name>
    <dbReference type="NCBI Taxonomy" id="1247513"/>
    <lineage>
        <taxon>Bacteria</taxon>
        <taxon>Pseudomonadati</taxon>
        <taxon>Pseudomonadota</taxon>
        <taxon>Gammaproteobacteria</taxon>
        <taxon>Thiotrichales</taxon>
        <taxon>Thiotrichaceae</taxon>
        <taxon>Leucothrix</taxon>
    </lineage>
</organism>
<evidence type="ECO:0000259" key="4">
    <source>
        <dbReference type="Pfam" id="PF00127"/>
    </source>
</evidence>
<name>A0A317C2P4_9GAMM</name>
<dbReference type="Proteomes" id="UP000245539">
    <property type="component" value="Unassembled WGS sequence"/>
</dbReference>
<dbReference type="PANTHER" id="PTHR38439">
    <property type="entry name" value="AURACYANIN-B"/>
    <property type="match status" value="1"/>
</dbReference>
<dbReference type="InterPro" id="IPR050845">
    <property type="entry name" value="Cu-binding_ET"/>
</dbReference>
<evidence type="ECO:0000256" key="3">
    <source>
        <dbReference type="SAM" id="SignalP"/>
    </source>
</evidence>
<comment type="caution">
    <text evidence="5">The sequence shown here is derived from an EMBL/GenBank/DDBJ whole genome shotgun (WGS) entry which is preliminary data.</text>
</comment>
<evidence type="ECO:0000313" key="5">
    <source>
        <dbReference type="EMBL" id="PWQ92905.1"/>
    </source>
</evidence>
<dbReference type="AlphaFoldDB" id="A0A317C2P4"/>
<evidence type="ECO:0000256" key="1">
    <source>
        <dbReference type="ARBA" id="ARBA00022723"/>
    </source>
</evidence>
<dbReference type="GO" id="GO:0005507">
    <property type="term" value="F:copper ion binding"/>
    <property type="evidence" value="ECO:0007669"/>
    <property type="project" value="InterPro"/>
</dbReference>
<dbReference type="GO" id="GO:0009055">
    <property type="term" value="F:electron transfer activity"/>
    <property type="evidence" value="ECO:0007669"/>
    <property type="project" value="InterPro"/>
</dbReference>
<dbReference type="InterPro" id="IPR008972">
    <property type="entry name" value="Cupredoxin"/>
</dbReference>
<feature type="chain" id="PRO_5016257440" evidence="3">
    <location>
        <begin position="24"/>
        <end position="168"/>
    </location>
</feature>
<proteinExistence type="predicted"/>
<keyword evidence="2" id="KW-0186">Copper</keyword>
<dbReference type="RefSeq" id="WP_109839195.1">
    <property type="nucleotide sequence ID" value="NZ_QGKM01000073.1"/>
</dbReference>
<gene>
    <name evidence="5" type="ORF">DKW60_18730</name>
</gene>
<dbReference type="PANTHER" id="PTHR38439:SF3">
    <property type="entry name" value="COPPER-RESISTANT CUPROPROTEIN COPI"/>
    <property type="match status" value="1"/>
</dbReference>